<feature type="binding site" evidence="6">
    <location>
        <position position="112"/>
    </location>
    <ligand>
        <name>S-adenosyl-L-methionine</name>
        <dbReference type="ChEBI" id="CHEBI:59789"/>
    </ligand>
</feature>
<evidence type="ECO:0000313" key="8">
    <source>
        <dbReference type="Proteomes" id="UP000177006"/>
    </source>
</evidence>
<dbReference type="GO" id="GO:0005737">
    <property type="term" value="C:cytoplasm"/>
    <property type="evidence" value="ECO:0007669"/>
    <property type="project" value="UniProtKB-SubCell"/>
</dbReference>
<organism evidence="7 8">
    <name type="scientific">Candidatus Beckwithbacteria bacterium RBG_13_42_9</name>
    <dbReference type="NCBI Taxonomy" id="1797457"/>
    <lineage>
        <taxon>Bacteria</taxon>
        <taxon>Candidatus Beckwithiibacteriota</taxon>
    </lineage>
</organism>
<sequence length="301" mass="34272">MKKSQTSEFHQPVLLQEVIKLLAVKPGQWYVDATLGGAGHTTKILKRKGKVLGIDWDKEALRAAKEHLSLVCPDAPWRLFQGNFTQLEEIVLKAKLNRIKGILFDLGVSSYQLGGHGRGFSFQVNEELDMRMDPEKQQVTAKDLLAALNEGELREIFEKFAQEALAKPIARRIVLERQRIPIQTTLQLKKLIWEVYRRKQRGKRIDPATKVFQALRIAVNDELHNLESGLAKAWLVLAKGGRLVVISFHEGEDRIVKNQFREWAKNGLGKILTNKPIQAQSLEIIKNPRSRSAKLRAIIKK</sequence>
<name>A0A1F5E7E5_9BACT</name>
<dbReference type="Gene3D" id="3.40.50.150">
    <property type="entry name" value="Vaccinia Virus protein VP39"/>
    <property type="match status" value="1"/>
</dbReference>
<dbReference type="SUPFAM" id="SSF81799">
    <property type="entry name" value="Putative methyltransferase TM0872, insert domain"/>
    <property type="match status" value="1"/>
</dbReference>
<dbReference type="InterPro" id="IPR023397">
    <property type="entry name" value="SAM-dep_MeTrfase_MraW_recog"/>
</dbReference>
<feature type="binding site" evidence="6">
    <location>
        <position position="105"/>
    </location>
    <ligand>
        <name>S-adenosyl-L-methionine</name>
        <dbReference type="ChEBI" id="CHEBI:59789"/>
    </ligand>
</feature>
<dbReference type="GO" id="GO:0070475">
    <property type="term" value="P:rRNA base methylation"/>
    <property type="evidence" value="ECO:0007669"/>
    <property type="project" value="UniProtKB-UniRule"/>
</dbReference>
<dbReference type="STRING" id="1797457.A2160_02250"/>
<evidence type="ECO:0000256" key="4">
    <source>
        <dbReference type="ARBA" id="ARBA00022679"/>
    </source>
</evidence>
<comment type="subcellular location">
    <subcellularLocation>
        <location evidence="6">Cytoplasm</location>
    </subcellularLocation>
</comment>
<keyword evidence="5 6" id="KW-0949">S-adenosyl-L-methionine</keyword>
<proteinExistence type="inferred from homology"/>
<evidence type="ECO:0000256" key="6">
    <source>
        <dbReference type="HAMAP-Rule" id="MF_01007"/>
    </source>
</evidence>
<keyword evidence="3 6" id="KW-0489">Methyltransferase</keyword>
<keyword evidence="2 6" id="KW-0698">rRNA processing</keyword>
<dbReference type="HAMAP" id="MF_01007">
    <property type="entry name" value="16SrRNA_methyltr_H"/>
    <property type="match status" value="1"/>
</dbReference>
<dbReference type="InterPro" id="IPR029063">
    <property type="entry name" value="SAM-dependent_MTases_sf"/>
</dbReference>
<dbReference type="GO" id="GO:0071424">
    <property type="term" value="F:rRNA (cytosine-N4-)-methyltransferase activity"/>
    <property type="evidence" value="ECO:0007669"/>
    <property type="project" value="UniProtKB-UniRule"/>
</dbReference>
<feature type="binding site" evidence="6">
    <location>
        <position position="55"/>
    </location>
    <ligand>
        <name>S-adenosyl-L-methionine</name>
        <dbReference type="ChEBI" id="CHEBI:59789"/>
    </ligand>
</feature>
<comment type="catalytic activity">
    <reaction evidence="6">
        <text>cytidine(1402) in 16S rRNA + S-adenosyl-L-methionine = N(4)-methylcytidine(1402) in 16S rRNA + S-adenosyl-L-homocysteine + H(+)</text>
        <dbReference type="Rhea" id="RHEA:42928"/>
        <dbReference type="Rhea" id="RHEA-COMP:10286"/>
        <dbReference type="Rhea" id="RHEA-COMP:10287"/>
        <dbReference type="ChEBI" id="CHEBI:15378"/>
        <dbReference type="ChEBI" id="CHEBI:57856"/>
        <dbReference type="ChEBI" id="CHEBI:59789"/>
        <dbReference type="ChEBI" id="CHEBI:74506"/>
        <dbReference type="ChEBI" id="CHEBI:82748"/>
        <dbReference type="EC" id="2.1.1.199"/>
    </reaction>
</comment>
<dbReference type="Gene3D" id="1.10.150.170">
    <property type="entry name" value="Putative methyltransferase TM0872, insert domain"/>
    <property type="match status" value="1"/>
</dbReference>
<keyword evidence="4 6" id="KW-0808">Transferase</keyword>
<dbReference type="AlphaFoldDB" id="A0A1F5E7E5"/>
<comment type="caution">
    <text evidence="7">The sequence shown here is derived from an EMBL/GenBank/DDBJ whole genome shotgun (WGS) entry which is preliminary data.</text>
</comment>
<dbReference type="EMBL" id="MEZK01000010">
    <property type="protein sequence ID" value="OGD63295.1"/>
    <property type="molecule type" value="Genomic_DNA"/>
</dbReference>
<evidence type="ECO:0000313" key="7">
    <source>
        <dbReference type="EMBL" id="OGD63295.1"/>
    </source>
</evidence>
<dbReference type="Proteomes" id="UP000177006">
    <property type="component" value="Unassembled WGS sequence"/>
</dbReference>
<evidence type="ECO:0000256" key="3">
    <source>
        <dbReference type="ARBA" id="ARBA00022603"/>
    </source>
</evidence>
<dbReference type="PIRSF" id="PIRSF004486">
    <property type="entry name" value="MraW"/>
    <property type="match status" value="1"/>
</dbReference>
<accession>A0A1F5E7E5</accession>
<reference evidence="7 8" key="1">
    <citation type="journal article" date="2016" name="Nat. Commun.">
        <title>Thousands of microbial genomes shed light on interconnected biogeochemical processes in an aquifer system.</title>
        <authorList>
            <person name="Anantharaman K."/>
            <person name="Brown C.T."/>
            <person name="Hug L.A."/>
            <person name="Sharon I."/>
            <person name="Castelle C.J."/>
            <person name="Probst A.J."/>
            <person name="Thomas B.C."/>
            <person name="Singh A."/>
            <person name="Wilkins M.J."/>
            <person name="Karaoz U."/>
            <person name="Brodie E.L."/>
            <person name="Williams K.H."/>
            <person name="Hubbard S.S."/>
            <person name="Banfield J.F."/>
        </authorList>
    </citation>
    <scope>NUCLEOTIDE SEQUENCE [LARGE SCALE GENOMIC DNA]</scope>
</reference>
<evidence type="ECO:0000256" key="5">
    <source>
        <dbReference type="ARBA" id="ARBA00022691"/>
    </source>
</evidence>
<dbReference type="NCBIfam" id="TIGR00006">
    <property type="entry name" value="16S rRNA (cytosine(1402)-N(4))-methyltransferase RsmH"/>
    <property type="match status" value="1"/>
</dbReference>
<gene>
    <name evidence="6" type="primary">rsmH</name>
    <name evidence="7" type="ORF">A2160_02250</name>
</gene>
<protein>
    <recommendedName>
        <fullName evidence="6">Ribosomal RNA small subunit methyltransferase H</fullName>
        <ecNumber evidence="6">2.1.1.199</ecNumber>
    </recommendedName>
    <alternativeName>
        <fullName evidence="6">16S rRNA m(4)C1402 methyltransferase</fullName>
    </alternativeName>
    <alternativeName>
        <fullName evidence="6">rRNA (cytosine-N(4)-)-methyltransferase RsmH</fullName>
    </alternativeName>
</protein>
<dbReference type="PANTHER" id="PTHR11265:SF0">
    <property type="entry name" value="12S RRNA N4-METHYLCYTIDINE METHYLTRANSFERASE"/>
    <property type="match status" value="1"/>
</dbReference>
<dbReference type="EC" id="2.1.1.199" evidence="6"/>
<dbReference type="PANTHER" id="PTHR11265">
    <property type="entry name" value="S-ADENOSYL-METHYLTRANSFERASE MRAW"/>
    <property type="match status" value="1"/>
</dbReference>
<dbReference type="SUPFAM" id="SSF53335">
    <property type="entry name" value="S-adenosyl-L-methionine-dependent methyltransferases"/>
    <property type="match status" value="1"/>
</dbReference>
<dbReference type="InterPro" id="IPR002903">
    <property type="entry name" value="RsmH"/>
</dbReference>
<evidence type="ECO:0000256" key="2">
    <source>
        <dbReference type="ARBA" id="ARBA00022552"/>
    </source>
</evidence>
<keyword evidence="6" id="KW-0963">Cytoplasm</keyword>
<comment type="function">
    <text evidence="6">Specifically methylates the N4 position of cytidine in position 1402 (C1402) of 16S rRNA.</text>
</comment>
<feature type="binding site" evidence="6">
    <location>
        <position position="84"/>
    </location>
    <ligand>
        <name>S-adenosyl-L-methionine</name>
        <dbReference type="ChEBI" id="CHEBI:59789"/>
    </ligand>
</feature>
<evidence type="ECO:0000256" key="1">
    <source>
        <dbReference type="ARBA" id="ARBA00010396"/>
    </source>
</evidence>
<comment type="similarity">
    <text evidence="1 6">Belongs to the methyltransferase superfamily. RsmH family.</text>
</comment>
<dbReference type="Pfam" id="PF01795">
    <property type="entry name" value="Methyltransf_5"/>
    <property type="match status" value="1"/>
</dbReference>
<feature type="binding site" evidence="6">
    <location>
        <begin position="38"/>
        <end position="40"/>
    </location>
    <ligand>
        <name>S-adenosyl-L-methionine</name>
        <dbReference type="ChEBI" id="CHEBI:59789"/>
    </ligand>
</feature>